<accession>A0AAW1KLK2</accession>
<feature type="domain" description="Peptidase A2" evidence="5">
    <location>
        <begin position="284"/>
        <end position="322"/>
    </location>
</feature>
<keyword evidence="2" id="KW-0862">Zinc</keyword>
<feature type="compositionally biased region" description="Basic and acidic residues" evidence="3">
    <location>
        <begin position="19"/>
        <end position="39"/>
    </location>
</feature>
<dbReference type="GO" id="GO:0004190">
    <property type="term" value="F:aspartic-type endopeptidase activity"/>
    <property type="evidence" value="ECO:0007669"/>
    <property type="project" value="InterPro"/>
</dbReference>
<dbReference type="SMART" id="SM00343">
    <property type="entry name" value="ZnF_C2HC"/>
    <property type="match status" value="2"/>
</dbReference>
<dbReference type="PROSITE" id="PS50175">
    <property type="entry name" value="ASP_PROT_RETROV"/>
    <property type="match status" value="1"/>
</dbReference>
<dbReference type="PROSITE" id="PS50158">
    <property type="entry name" value="ZF_CCHC"/>
    <property type="match status" value="2"/>
</dbReference>
<keyword evidence="2" id="KW-0863">Zinc-finger</keyword>
<evidence type="ECO:0000313" key="7">
    <source>
        <dbReference type="Proteomes" id="UP001458880"/>
    </source>
</evidence>
<evidence type="ECO:0000256" key="1">
    <source>
        <dbReference type="ARBA" id="ARBA00022801"/>
    </source>
</evidence>
<dbReference type="AlphaFoldDB" id="A0AAW1KLK2"/>
<keyword evidence="1" id="KW-0378">Hydrolase</keyword>
<dbReference type="PANTHER" id="PTHR36943:SF1">
    <property type="entry name" value="CCHC-TYPE DOMAIN-CONTAINING PROTEIN"/>
    <property type="match status" value="1"/>
</dbReference>
<evidence type="ECO:0000313" key="6">
    <source>
        <dbReference type="EMBL" id="KAK9719804.1"/>
    </source>
</evidence>
<dbReference type="GO" id="GO:0008270">
    <property type="term" value="F:zinc ion binding"/>
    <property type="evidence" value="ECO:0007669"/>
    <property type="project" value="UniProtKB-KW"/>
</dbReference>
<dbReference type="Gene3D" id="4.10.60.10">
    <property type="entry name" value="Zinc finger, CCHC-type"/>
    <property type="match status" value="1"/>
</dbReference>
<keyword evidence="2" id="KW-0479">Metal-binding</keyword>
<protein>
    <submittedName>
        <fullName evidence="6">Zinc knuckle</fullName>
    </submittedName>
</protein>
<feature type="compositionally biased region" description="Low complexity" evidence="3">
    <location>
        <begin position="194"/>
        <end position="205"/>
    </location>
</feature>
<organism evidence="6 7">
    <name type="scientific">Popillia japonica</name>
    <name type="common">Japanese beetle</name>
    <dbReference type="NCBI Taxonomy" id="7064"/>
    <lineage>
        <taxon>Eukaryota</taxon>
        <taxon>Metazoa</taxon>
        <taxon>Ecdysozoa</taxon>
        <taxon>Arthropoda</taxon>
        <taxon>Hexapoda</taxon>
        <taxon>Insecta</taxon>
        <taxon>Pterygota</taxon>
        <taxon>Neoptera</taxon>
        <taxon>Endopterygota</taxon>
        <taxon>Coleoptera</taxon>
        <taxon>Polyphaga</taxon>
        <taxon>Scarabaeiformia</taxon>
        <taxon>Scarabaeidae</taxon>
        <taxon>Rutelinae</taxon>
        <taxon>Popillia</taxon>
    </lineage>
</organism>
<dbReference type="PROSITE" id="PS00141">
    <property type="entry name" value="ASP_PROTEASE"/>
    <property type="match status" value="1"/>
</dbReference>
<dbReference type="InterPro" id="IPR001878">
    <property type="entry name" value="Znf_CCHC"/>
</dbReference>
<feature type="compositionally biased region" description="Acidic residues" evidence="3">
    <location>
        <begin position="1"/>
        <end position="18"/>
    </location>
</feature>
<dbReference type="Pfam" id="PF00098">
    <property type="entry name" value="zf-CCHC"/>
    <property type="match status" value="2"/>
</dbReference>
<evidence type="ECO:0000259" key="4">
    <source>
        <dbReference type="PROSITE" id="PS50158"/>
    </source>
</evidence>
<gene>
    <name evidence="6" type="ORF">QE152_g22431</name>
</gene>
<feature type="domain" description="CCHC-type" evidence="4">
    <location>
        <begin position="177"/>
        <end position="191"/>
    </location>
</feature>
<sequence>MQDEYDDSEEDDNDEQEDVERKDDEEQKKIKENKDEKTPRFPISFRDVEDSMRTFDGSEDFSMEKWSRKHLDFLLVSEMWKIRCEFSTKINSVKLHETLRTGLNSWRSLKRALLKEFSTKINSVKLHETLRTRQIKKGESAQEYLLVMKEIASRGSIDDESLIQYAKSSSKSDGNVRCFLCGAMGHRSADCAHKSNGNAKSSSKSDGNHTTANQKPQIKIRRLRAFPDCAHKSKGFKCFKCNNFGHKAHDCKSKTANQDSSIKSLSVTTNNMYHKQIGIGNITVNALIDTGSAVNVIRQDIHRAMGSPRLQKSLAPLIGFGGHSVNMLGFYEDDIVVDDDTFFTKIFVAPNGTMNIDAVIGQELLRHAEMKSSAVNVIRQDIHRAMGSPRLQKSLAQLIGFGGHSVNMLGFYEDDIVIDDDTFFTKIFVAPNGTMNIDAELLRHAEMKSSIDNITICKLMKEPAIMTIEMKSSIDNITICKLMKEPAIMTIEMTNLHEPIIGGLY</sequence>
<feature type="region of interest" description="Disordered" evidence="3">
    <location>
        <begin position="192"/>
        <end position="217"/>
    </location>
</feature>
<dbReference type="GO" id="GO:0003676">
    <property type="term" value="F:nucleic acid binding"/>
    <property type="evidence" value="ECO:0007669"/>
    <property type="project" value="InterPro"/>
</dbReference>
<evidence type="ECO:0000256" key="3">
    <source>
        <dbReference type="SAM" id="MobiDB-lite"/>
    </source>
</evidence>
<evidence type="ECO:0000256" key="2">
    <source>
        <dbReference type="PROSITE-ProRule" id="PRU00047"/>
    </source>
</evidence>
<dbReference type="InterPro" id="IPR036875">
    <property type="entry name" value="Znf_CCHC_sf"/>
</dbReference>
<reference evidence="6 7" key="1">
    <citation type="journal article" date="2024" name="BMC Genomics">
        <title>De novo assembly and annotation of Popillia japonica's genome with initial clues to its potential as an invasive pest.</title>
        <authorList>
            <person name="Cucini C."/>
            <person name="Boschi S."/>
            <person name="Funari R."/>
            <person name="Cardaioli E."/>
            <person name="Iannotti N."/>
            <person name="Marturano G."/>
            <person name="Paoli F."/>
            <person name="Bruttini M."/>
            <person name="Carapelli A."/>
            <person name="Frati F."/>
            <person name="Nardi F."/>
        </authorList>
    </citation>
    <scope>NUCLEOTIDE SEQUENCE [LARGE SCALE GENOMIC DNA]</scope>
    <source>
        <strain evidence="6">DMR45628</strain>
    </source>
</reference>
<dbReference type="InterPro" id="IPR021109">
    <property type="entry name" value="Peptidase_aspartic_dom_sf"/>
</dbReference>
<dbReference type="CDD" id="cd00303">
    <property type="entry name" value="retropepsin_like"/>
    <property type="match status" value="1"/>
</dbReference>
<feature type="domain" description="CCHC-type" evidence="4">
    <location>
        <begin position="237"/>
        <end position="253"/>
    </location>
</feature>
<comment type="caution">
    <text evidence="6">The sequence shown here is derived from an EMBL/GenBank/DDBJ whole genome shotgun (WGS) entry which is preliminary data.</text>
</comment>
<dbReference type="SUPFAM" id="SSF50630">
    <property type="entry name" value="Acid proteases"/>
    <property type="match status" value="1"/>
</dbReference>
<dbReference type="PANTHER" id="PTHR36943">
    <property type="entry name" value="CCHC-TYPE DOMAIN-CONTAINING PROTEIN"/>
    <property type="match status" value="1"/>
</dbReference>
<keyword evidence="7" id="KW-1185">Reference proteome</keyword>
<dbReference type="InterPro" id="IPR001969">
    <property type="entry name" value="Aspartic_peptidase_AS"/>
</dbReference>
<dbReference type="Gene3D" id="2.40.70.10">
    <property type="entry name" value="Acid Proteases"/>
    <property type="match status" value="1"/>
</dbReference>
<dbReference type="Proteomes" id="UP001458880">
    <property type="component" value="Unassembled WGS sequence"/>
</dbReference>
<evidence type="ECO:0000259" key="5">
    <source>
        <dbReference type="PROSITE" id="PS50175"/>
    </source>
</evidence>
<dbReference type="EMBL" id="JASPKY010000216">
    <property type="protein sequence ID" value="KAK9719804.1"/>
    <property type="molecule type" value="Genomic_DNA"/>
</dbReference>
<proteinExistence type="predicted"/>
<dbReference type="SUPFAM" id="SSF57756">
    <property type="entry name" value="Retrovirus zinc finger-like domains"/>
    <property type="match status" value="2"/>
</dbReference>
<dbReference type="InterPro" id="IPR001995">
    <property type="entry name" value="Peptidase_A2_cat"/>
</dbReference>
<dbReference type="GO" id="GO:0006508">
    <property type="term" value="P:proteolysis"/>
    <property type="evidence" value="ECO:0007669"/>
    <property type="project" value="InterPro"/>
</dbReference>
<name>A0AAW1KLK2_POPJA</name>
<feature type="region of interest" description="Disordered" evidence="3">
    <location>
        <begin position="1"/>
        <end position="41"/>
    </location>
</feature>